<dbReference type="eggNOG" id="KOG1396">
    <property type="taxonomic scope" value="Eukaryota"/>
</dbReference>
<evidence type="ECO:0000313" key="9">
    <source>
        <dbReference type="Proteomes" id="UP000001514"/>
    </source>
</evidence>
<dbReference type="Gene3D" id="2.60.120.260">
    <property type="entry name" value="Galactose-binding domain-like"/>
    <property type="match status" value="1"/>
</dbReference>
<dbReference type="GO" id="GO:0005737">
    <property type="term" value="C:cytoplasm"/>
    <property type="evidence" value="ECO:0000318"/>
    <property type="project" value="GO_Central"/>
</dbReference>
<gene>
    <name evidence="8" type="ORF">SELMODRAFT_409314</name>
</gene>
<evidence type="ECO:0000313" key="8">
    <source>
        <dbReference type="EMBL" id="EFJ30724.1"/>
    </source>
</evidence>
<feature type="transmembrane region" description="Helical" evidence="5">
    <location>
        <begin position="332"/>
        <end position="351"/>
    </location>
</feature>
<dbReference type="Pfam" id="PF07738">
    <property type="entry name" value="Sad1_UNC"/>
    <property type="match status" value="1"/>
</dbReference>
<comment type="subcellular location">
    <subcellularLocation>
        <location evidence="1">Endomembrane system</location>
    </subcellularLocation>
</comment>
<evidence type="ECO:0000256" key="6">
    <source>
        <dbReference type="SAM" id="SignalP"/>
    </source>
</evidence>
<name>D8RB21_SELML</name>
<dbReference type="EMBL" id="GL377575">
    <property type="protein sequence ID" value="EFJ30724.1"/>
    <property type="molecule type" value="Genomic_DNA"/>
</dbReference>
<evidence type="ECO:0000256" key="1">
    <source>
        <dbReference type="ARBA" id="ARBA00004308"/>
    </source>
</evidence>
<evidence type="ECO:0000259" key="7">
    <source>
        <dbReference type="PROSITE" id="PS51469"/>
    </source>
</evidence>
<organism evidence="9">
    <name type="scientific">Selaginella moellendorffii</name>
    <name type="common">Spikemoss</name>
    <dbReference type="NCBI Taxonomy" id="88036"/>
    <lineage>
        <taxon>Eukaryota</taxon>
        <taxon>Viridiplantae</taxon>
        <taxon>Streptophyta</taxon>
        <taxon>Embryophyta</taxon>
        <taxon>Tracheophyta</taxon>
        <taxon>Lycopodiopsida</taxon>
        <taxon>Selaginellales</taxon>
        <taxon>Selaginellaceae</taxon>
        <taxon>Selaginella</taxon>
    </lineage>
</organism>
<keyword evidence="9" id="KW-1185">Reference proteome</keyword>
<dbReference type="GO" id="GO:0012505">
    <property type="term" value="C:endomembrane system"/>
    <property type="evidence" value="ECO:0007669"/>
    <property type="project" value="UniProtKB-SubCell"/>
</dbReference>
<dbReference type="Proteomes" id="UP000001514">
    <property type="component" value="Unassembled WGS sequence"/>
</dbReference>
<dbReference type="HOGENOM" id="CLU_046487_0_0_1"/>
<reference evidence="8 9" key="1">
    <citation type="journal article" date="2011" name="Science">
        <title>The Selaginella genome identifies genetic changes associated with the evolution of vascular plants.</title>
        <authorList>
            <person name="Banks J.A."/>
            <person name="Nishiyama T."/>
            <person name="Hasebe M."/>
            <person name="Bowman J.L."/>
            <person name="Gribskov M."/>
            <person name="dePamphilis C."/>
            <person name="Albert V.A."/>
            <person name="Aono N."/>
            <person name="Aoyama T."/>
            <person name="Ambrose B.A."/>
            <person name="Ashton N.W."/>
            <person name="Axtell M.J."/>
            <person name="Barker E."/>
            <person name="Barker M.S."/>
            <person name="Bennetzen J.L."/>
            <person name="Bonawitz N.D."/>
            <person name="Chapple C."/>
            <person name="Cheng C."/>
            <person name="Correa L.G."/>
            <person name="Dacre M."/>
            <person name="DeBarry J."/>
            <person name="Dreyer I."/>
            <person name="Elias M."/>
            <person name="Engstrom E.M."/>
            <person name="Estelle M."/>
            <person name="Feng L."/>
            <person name="Finet C."/>
            <person name="Floyd S.K."/>
            <person name="Frommer W.B."/>
            <person name="Fujita T."/>
            <person name="Gramzow L."/>
            <person name="Gutensohn M."/>
            <person name="Harholt J."/>
            <person name="Hattori M."/>
            <person name="Heyl A."/>
            <person name="Hirai T."/>
            <person name="Hiwatashi Y."/>
            <person name="Ishikawa M."/>
            <person name="Iwata M."/>
            <person name="Karol K.G."/>
            <person name="Koehler B."/>
            <person name="Kolukisaoglu U."/>
            <person name="Kubo M."/>
            <person name="Kurata T."/>
            <person name="Lalonde S."/>
            <person name="Li K."/>
            <person name="Li Y."/>
            <person name="Litt A."/>
            <person name="Lyons E."/>
            <person name="Manning G."/>
            <person name="Maruyama T."/>
            <person name="Michael T.P."/>
            <person name="Mikami K."/>
            <person name="Miyazaki S."/>
            <person name="Morinaga S."/>
            <person name="Murata T."/>
            <person name="Mueller-Roeber B."/>
            <person name="Nelson D.R."/>
            <person name="Obara M."/>
            <person name="Oguri Y."/>
            <person name="Olmstead R.G."/>
            <person name="Onodera N."/>
            <person name="Petersen B.L."/>
            <person name="Pils B."/>
            <person name="Prigge M."/>
            <person name="Rensing S.A."/>
            <person name="Riano-Pachon D.M."/>
            <person name="Roberts A.W."/>
            <person name="Sato Y."/>
            <person name="Scheller H.V."/>
            <person name="Schulz B."/>
            <person name="Schulz C."/>
            <person name="Shakirov E.V."/>
            <person name="Shibagaki N."/>
            <person name="Shinohara N."/>
            <person name="Shippen D.E."/>
            <person name="Soerensen I."/>
            <person name="Sotooka R."/>
            <person name="Sugimoto N."/>
            <person name="Sugita M."/>
            <person name="Sumikawa N."/>
            <person name="Tanurdzic M."/>
            <person name="Theissen G."/>
            <person name="Ulvskov P."/>
            <person name="Wakazuki S."/>
            <person name="Weng J.K."/>
            <person name="Willats W.W."/>
            <person name="Wipf D."/>
            <person name="Wolf P.G."/>
            <person name="Yang L."/>
            <person name="Zimmer A.D."/>
            <person name="Zhu Q."/>
            <person name="Mitros T."/>
            <person name="Hellsten U."/>
            <person name="Loque D."/>
            <person name="Otillar R."/>
            <person name="Salamov A."/>
            <person name="Schmutz J."/>
            <person name="Shapiro H."/>
            <person name="Lindquist E."/>
            <person name="Lucas S."/>
            <person name="Rokhsar D."/>
            <person name="Grigoriev I.V."/>
        </authorList>
    </citation>
    <scope>NUCLEOTIDE SEQUENCE [LARGE SCALE GENOMIC DNA]</scope>
</reference>
<evidence type="ECO:0000256" key="4">
    <source>
        <dbReference type="ARBA" id="ARBA00023136"/>
    </source>
</evidence>
<proteinExistence type="predicted"/>
<evidence type="ECO:0000256" key="5">
    <source>
        <dbReference type="SAM" id="Phobius"/>
    </source>
</evidence>
<dbReference type="InParanoid" id="D8RB21"/>
<keyword evidence="2 5" id="KW-0812">Transmembrane</keyword>
<keyword evidence="3 5" id="KW-1133">Transmembrane helix</keyword>
<keyword evidence="4 5" id="KW-0472">Membrane</keyword>
<evidence type="ECO:0000256" key="2">
    <source>
        <dbReference type="ARBA" id="ARBA00022692"/>
    </source>
</evidence>
<evidence type="ECO:0000256" key="3">
    <source>
        <dbReference type="ARBA" id="ARBA00022989"/>
    </source>
</evidence>
<keyword evidence="6" id="KW-0732">Signal</keyword>
<feature type="signal peptide" evidence="6">
    <location>
        <begin position="1"/>
        <end position="22"/>
    </location>
</feature>
<sequence length="431" mass="48738">MAGDLRLPVVLILLFWFVSGSGIGIELHYGDPETNEAQIFEAQLSDELQAGEERDEMQVGDFRGCRADFAGSCAEPEDLGTVASETSDILVEENYAAASLGAKVIGANKEAEGDYVLNKDKDKHFRSPCSAEEKFVVVELSEETLVVTIAIANYELLSSNPRELELLGSLEHPTEEWKLLGRFEAKDVRIPPRFTLSVPVWARYLKLRYLSHYGTNFYCTLSTIEVFGDGVERMIEGWMSKRPSLNISSSSEETQSQVRELVARRKILLSYLEYMRMVLLENYHEEMPNVLLRLDGVMLEFQAAKENLDNVTVLKFPLERCMRAVVKVRDKHLLMIIVAVIVLSVSLSVYISTSTILKVYCPWATFSQHDYGKTFMDNEEGAWVVREGRQAIHASRLAPALKGRAGDPTSLQFLQECWVARIRISVVMDWF</sequence>
<dbReference type="AlphaFoldDB" id="D8RB21"/>
<dbReference type="SUPFAM" id="SSF49785">
    <property type="entry name" value="Galactose-binding domain-like"/>
    <property type="match status" value="1"/>
</dbReference>
<protein>
    <recommendedName>
        <fullName evidence="7">SUN domain-containing protein</fullName>
    </recommendedName>
</protein>
<feature type="domain" description="SUN" evidence="7">
    <location>
        <begin position="71"/>
        <end position="231"/>
    </location>
</feature>
<dbReference type="InterPro" id="IPR045120">
    <property type="entry name" value="Suco/Slp1-like"/>
</dbReference>
<accession>D8RB21</accession>
<dbReference type="Gramene" id="EFJ30724">
    <property type="protein sequence ID" value="EFJ30724"/>
    <property type="gene ID" value="SELMODRAFT_409314"/>
</dbReference>
<dbReference type="InterPro" id="IPR012919">
    <property type="entry name" value="SUN_dom"/>
</dbReference>
<dbReference type="GO" id="GO:0016020">
    <property type="term" value="C:membrane"/>
    <property type="evidence" value="ECO:0000318"/>
    <property type="project" value="GO_Central"/>
</dbReference>
<dbReference type="InterPro" id="IPR008979">
    <property type="entry name" value="Galactose-bd-like_sf"/>
</dbReference>
<feature type="chain" id="PRO_5003121652" description="SUN domain-containing protein" evidence="6">
    <location>
        <begin position="23"/>
        <end position="431"/>
    </location>
</feature>
<dbReference type="PANTHER" id="PTHR12953">
    <property type="entry name" value="MEMBRANE PROTEIN CH1 RELATED"/>
    <property type="match status" value="1"/>
</dbReference>
<dbReference type="PANTHER" id="PTHR12953:SF0">
    <property type="entry name" value="SUN DOMAIN-CONTAINING OSSIFICATION FACTOR"/>
    <property type="match status" value="1"/>
</dbReference>
<dbReference type="KEGG" id="smo:SELMODRAFT_409314"/>
<dbReference type="PROSITE" id="PS51469">
    <property type="entry name" value="SUN"/>
    <property type="match status" value="1"/>
</dbReference>